<dbReference type="InterPro" id="IPR036390">
    <property type="entry name" value="WH_DNA-bd_sf"/>
</dbReference>
<keyword evidence="1" id="KW-0805">Transcription regulation</keyword>
<dbReference type="InterPro" id="IPR039422">
    <property type="entry name" value="MarR/SlyA-like"/>
</dbReference>
<dbReference type="SMART" id="SM00347">
    <property type="entry name" value="HTH_MARR"/>
    <property type="match status" value="1"/>
</dbReference>
<dbReference type="GO" id="GO:0006950">
    <property type="term" value="P:response to stress"/>
    <property type="evidence" value="ECO:0007669"/>
    <property type="project" value="TreeGrafter"/>
</dbReference>
<dbReference type="AlphaFoldDB" id="A0A645CJW7"/>
<accession>A0A645CJW7</accession>
<gene>
    <name evidence="5" type="primary">ohrR_9</name>
    <name evidence="5" type="ORF">SDC9_124198</name>
</gene>
<evidence type="ECO:0000259" key="4">
    <source>
        <dbReference type="PROSITE" id="PS50995"/>
    </source>
</evidence>
<dbReference type="GO" id="GO:0003700">
    <property type="term" value="F:DNA-binding transcription factor activity"/>
    <property type="evidence" value="ECO:0007669"/>
    <property type="project" value="InterPro"/>
</dbReference>
<dbReference type="GO" id="GO:0003677">
    <property type="term" value="F:DNA binding"/>
    <property type="evidence" value="ECO:0007669"/>
    <property type="project" value="UniProtKB-KW"/>
</dbReference>
<dbReference type="PROSITE" id="PS50995">
    <property type="entry name" value="HTH_MARR_2"/>
    <property type="match status" value="1"/>
</dbReference>
<dbReference type="Gene3D" id="1.10.10.10">
    <property type="entry name" value="Winged helix-like DNA-binding domain superfamily/Winged helix DNA-binding domain"/>
    <property type="match status" value="1"/>
</dbReference>
<evidence type="ECO:0000256" key="1">
    <source>
        <dbReference type="ARBA" id="ARBA00023015"/>
    </source>
</evidence>
<dbReference type="Pfam" id="PF01047">
    <property type="entry name" value="MarR"/>
    <property type="match status" value="1"/>
</dbReference>
<evidence type="ECO:0000256" key="2">
    <source>
        <dbReference type="ARBA" id="ARBA00023125"/>
    </source>
</evidence>
<dbReference type="PANTHER" id="PTHR33164:SF64">
    <property type="entry name" value="TRANSCRIPTIONAL REGULATOR SLYA"/>
    <property type="match status" value="1"/>
</dbReference>
<organism evidence="5">
    <name type="scientific">bioreactor metagenome</name>
    <dbReference type="NCBI Taxonomy" id="1076179"/>
    <lineage>
        <taxon>unclassified sequences</taxon>
        <taxon>metagenomes</taxon>
        <taxon>ecological metagenomes</taxon>
    </lineage>
</organism>
<dbReference type="InterPro" id="IPR036388">
    <property type="entry name" value="WH-like_DNA-bd_sf"/>
</dbReference>
<dbReference type="PANTHER" id="PTHR33164">
    <property type="entry name" value="TRANSCRIPTIONAL REGULATOR, MARR FAMILY"/>
    <property type="match status" value="1"/>
</dbReference>
<comment type="caution">
    <text evidence="5">The sequence shown here is derived from an EMBL/GenBank/DDBJ whole genome shotgun (WGS) entry which is preliminary data.</text>
</comment>
<keyword evidence="2" id="KW-0238">DNA-binding</keyword>
<name>A0A645CJW7_9ZZZZ</name>
<dbReference type="PRINTS" id="PR00598">
    <property type="entry name" value="HTHMARR"/>
</dbReference>
<dbReference type="EMBL" id="VSSQ01027780">
    <property type="protein sequence ID" value="MPM77198.1"/>
    <property type="molecule type" value="Genomic_DNA"/>
</dbReference>
<keyword evidence="3" id="KW-0804">Transcription</keyword>
<dbReference type="SUPFAM" id="SSF46785">
    <property type="entry name" value="Winged helix' DNA-binding domain"/>
    <property type="match status" value="1"/>
</dbReference>
<reference evidence="5" key="1">
    <citation type="submission" date="2019-08" db="EMBL/GenBank/DDBJ databases">
        <authorList>
            <person name="Kucharzyk K."/>
            <person name="Murdoch R.W."/>
            <person name="Higgins S."/>
            <person name="Loffler F."/>
        </authorList>
    </citation>
    <scope>NUCLEOTIDE SEQUENCE</scope>
</reference>
<evidence type="ECO:0000313" key="5">
    <source>
        <dbReference type="EMBL" id="MPM77198.1"/>
    </source>
</evidence>
<sequence length="130" mass="14953">MSAAINRQLNRKFKAEGLDITTEQWSVLACLWNQDRLTQQEISDLTFKDKASITRLLDTLSKHNLIVRVSDPKDRRINLIHLTKAGIEMEQKAMAIVQDSFKMAIADIAPNDLLYTKNILYKLLNNILQQ</sequence>
<protein>
    <submittedName>
        <fullName evidence="5">Organic hydroperoxide resistance transcriptional regulator</fullName>
    </submittedName>
</protein>
<proteinExistence type="predicted"/>
<evidence type="ECO:0000256" key="3">
    <source>
        <dbReference type="ARBA" id="ARBA00023163"/>
    </source>
</evidence>
<feature type="domain" description="HTH marR-type" evidence="4">
    <location>
        <begin position="1"/>
        <end position="129"/>
    </location>
</feature>
<dbReference type="InterPro" id="IPR000835">
    <property type="entry name" value="HTH_MarR-typ"/>
</dbReference>